<reference evidence="3" key="1">
    <citation type="submission" date="2022-11" db="EMBL/GenBank/DDBJ databases">
        <authorList>
            <person name="Mo P."/>
        </authorList>
    </citation>
    <scope>NUCLEOTIDE SEQUENCE</scope>
    <source>
        <strain evidence="3">HUAS 11-8</strain>
    </source>
</reference>
<feature type="transmembrane region" description="Helical" evidence="2">
    <location>
        <begin position="96"/>
        <end position="115"/>
    </location>
</feature>
<keyword evidence="4" id="KW-1185">Reference proteome</keyword>
<feature type="compositionally biased region" description="Basic and acidic residues" evidence="1">
    <location>
        <begin position="8"/>
        <end position="23"/>
    </location>
</feature>
<dbReference type="Proteomes" id="UP001163203">
    <property type="component" value="Chromosome"/>
</dbReference>
<accession>A0ABY7AY68</accession>
<feature type="transmembrane region" description="Helical" evidence="2">
    <location>
        <begin position="121"/>
        <end position="142"/>
    </location>
</feature>
<feature type="transmembrane region" description="Helical" evidence="2">
    <location>
        <begin position="28"/>
        <end position="50"/>
    </location>
</feature>
<evidence type="ECO:0000313" key="3">
    <source>
        <dbReference type="EMBL" id="WAL63877.1"/>
    </source>
</evidence>
<feature type="transmembrane region" description="Helical" evidence="2">
    <location>
        <begin position="70"/>
        <end position="89"/>
    </location>
</feature>
<evidence type="ECO:0000256" key="1">
    <source>
        <dbReference type="SAM" id="MobiDB-lite"/>
    </source>
</evidence>
<evidence type="ECO:0000313" key="4">
    <source>
        <dbReference type="Proteomes" id="UP001163203"/>
    </source>
</evidence>
<name>A0ABY7AY68_9PSEU</name>
<proteinExistence type="predicted"/>
<sequence length="159" mass="17136">MPTETGTIDERREGAPPRDESRKPRGRLLWWLFRGTLCLLAFDAVLQAVLAGRFLSGAYPMLNLHQLNATSVGVLSFVDIVVAVAAWRACRGPGSLALASVVLSAAIVAQIALGFRRVLGLHIPLGVTVIGLACWLALWVCTHQPQDRPFGRRAAGTGR</sequence>
<keyword evidence="2" id="KW-0472">Membrane</keyword>
<gene>
    <name evidence="3" type="ORF">ORV05_23140</name>
</gene>
<dbReference type="EMBL" id="CP113836">
    <property type="protein sequence ID" value="WAL63877.1"/>
    <property type="molecule type" value="Genomic_DNA"/>
</dbReference>
<feature type="region of interest" description="Disordered" evidence="1">
    <location>
        <begin position="1"/>
        <end position="23"/>
    </location>
</feature>
<keyword evidence="2" id="KW-1133">Transmembrane helix</keyword>
<keyword evidence="2" id="KW-0812">Transmembrane</keyword>
<dbReference type="RefSeq" id="WP_268754122.1">
    <property type="nucleotide sequence ID" value="NZ_CP113836.1"/>
</dbReference>
<evidence type="ECO:0000256" key="2">
    <source>
        <dbReference type="SAM" id="Phobius"/>
    </source>
</evidence>
<protein>
    <submittedName>
        <fullName evidence="3">Uncharacterized protein</fullName>
    </submittedName>
</protein>
<organism evidence="3 4">
    <name type="scientific">Amycolatopsis cynarae</name>
    <dbReference type="NCBI Taxonomy" id="2995223"/>
    <lineage>
        <taxon>Bacteria</taxon>
        <taxon>Bacillati</taxon>
        <taxon>Actinomycetota</taxon>
        <taxon>Actinomycetes</taxon>
        <taxon>Pseudonocardiales</taxon>
        <taxon>Pseudonocardiaceae</taxon>
        <taxon>Amycolatopsis</taxon>
    </lineage>
</organism>